<dbReference type="VEuPathDB" id="TrichDB:TVAG_486630"/>
<keyword evidence="1" id="KW-0472">Membrane</keyword>
<reference evidence="2" key="2">
    <citation type="journal article" date="2007" name="Science">
        <title>Draft genome sequence of the sexually transmitted pathogen Trichomonas vaginalis.</title>
        <authorList>
            <person name="Carlton J.M."/>
            <person name="Hirt R.P."/>
            <person name="Silva J.C."/>
            <person name="Delcher A.L."/>
            <person name="Schatz M."/>
            <person name="Zhao Q."/>
            <person name="Wortman J.R."/>
            <person name="Bidwell S.L."/>
            <person name="Alsmark U.C.M."/>
            <person name="Besteiro S."/>
            <person name="Sicheritz-Ponten T."/>
            <person name="Noel C.J."/>
            <person name="Dacks J.B."/>
            <person name="Foster P.G."/>
            <person name="Simillion C."/>
            <person name="Van de Peer Y."/>
            <person name="Miranda-Saavedra D."/>
            <person name="Barton G.J."/>
            <person name="Westrop G.D."/>
            <person name="Mueller S."/>
            <person name="Dessi D."/>
            <person name="Fiori P.L."/>
            <person name="Ren Q."/>
            <person name="Paulsen I."/>
            <person name="Zhang H."/>
            <person name="Bastida-Corcuera F.D."/>
            <person name="Simoes-Barbosa A."/>
            <person name="Brown M.T."/>
            <person name="Hayes R.D."/>
            <person name="Mukherjee M."/>
            <person name="Okumura C.Y."/>
            <person name="Schneider R."/>
            <person name="Smith A.J."/>
            <person name="Vanacova S."/>
            <person name="Villalvazo M."/>
            <person name="Haas B.J."/>
            <person name="Pertea M."/>
            <person name="Feldblyum T.V."/>
            <person name="Utterback T.R."/>
            <person name="Shu C.L."/>
            <person name="Osoegawa K."/>
            <person name="de Jong P.J."/>
            <person name="Hrdy I."/>
            <person name="Horvathova L."/>
            <person name="Zubacova Z."/>
            <person name="Dolezal P."/>
            <person name="Malik S.B."/>
            <person name="Logsdon J.M. Jr."/>
            <person name="Henze K."/>
            <person name="Gupta A."/>
            <person name="Wang C.C."/>
            <person name="Dunne R.L."/>
            <person name="Upcroft J.A."/>
            <person name="Upcroft P."/>
            <person name="White O."/>
            <person name="Salzberg S.L."/>
            <person name="Tang P."/>
            <person name="Chiu C.-H."/>
            <person name="Lee Y.-S."/>
            <person name="Embley T.M."/>
            <person name="Coombs G.H."/>
            <person name="Mottram J.C."/>
            <person name="Tachezy J."/>
            <person name="Fraser-Liggett C.M."/>
            <person name="Johnson P.J."/>
        </authorList>
    </citation>
    <scope>NUCLEOTIDE SEQUENCE [LARGE SCALE GENOMIC DNA]</scope>
    <source>
        <strain evidence="2">G3</strain>
    </source>
</reference>
<proteinExistence type="predicted"/>
<dbReference type="Proteomes" id="UP000001542">
    <property type="component" value="Unassembled WGS sequence"/>
</dbReference>
<organism evidence="2 3">
    <name type="scientific">Trichomonas vaginalis (strain ATCC PRA-98 / G3)</name>
    <dbReference type="NCBI Taxonomy" id="412133"/>
    <lineage>
        <taxon>Eukaryota</taxon>
        <taxon>Metamonada</taxon>
        <taxon>Parabasalia</taxon>
        <taxon>Trichomonadida</taxon>
        <taxon>Trichomonadidae</taxon>
        <taxon>Trichomonas</taxon>
    </lineage>
</organism>
<keyword evidence="1" id="KW-0812">Transmembrane</keyword>
<dbReference type="PANTHER" id="PTHR16861:SF4">
    <property type="entry name" value="SH3 DOMAIN PROTEIN (AFU_ORTHOLOGUE AFUA_1G13610)"/>
    <property type="match status" value="1"/>
</dbReference>
<accession>A2DZ91</accession>
<sequence length="131" mass="14464">MGSGKSKANLGTIKKNETTVSEGVDIMFDEDLFLLLPDEKGHFTREQCSDYTKQEMDNVFQKDPCIVNKYKYECYKVPTPPAEIEEDDDGLSGGAIAGIVIGVIAAVVIIAVLIWFFVIRKKSSSSDQPEP</sequence>
<dbReference type="SMR" id="A2DZ91"/>
<evidence type="ECO:0000256" key="1">
    <source>
        <dbReference type="SAM" id="Phobius"/>
    </source>
</evidence>
<dbReference type="PANTHER" id="PTHR16861">
    <property type="entry name" value="GLYCOPROTEIN 38"/>
    <property type="match status" value="1"/>
</dbReference>
<dbReference type="VEuPathDB" id="TrichDB:TVAGG3_1016180"/>
<evidence type="ECO:0000313" key="2">
    <source>
        <dbReference type="EMBL" id="EAY14220.1"/>
    </source>
</evidence>
<feature type="transmembrane region" description="Helical" evidence="1">
    <location>
        <begin position="95"/>
        <end position="118"/>
    </location>
</feature>
<dbReference type="EMBL" id="DS113273">
    <property type="protein sequence ID" value="EAY14220.1"/>
    <property type="molecule type" value="Genomic_DNA"/>
</dbReference>
<reference evidence="2" key="1">
    <citation type="submission" date="2006-10" db="EMBL/GenBank/DDBJ databases">
        <authorList>
            <person name="Amadeo P."/>
            <person name="Zhao Q."/>
            <person name="Wortman J."/>
            <person name="Fraser-Liggett C."/>
            <person name="Carlton J."/>
        </authorList>
    </citation>
    <scope>NUCLEOTIDE SEQUENCE</scope>
    <source>
        <strain evidence="2">G3</strain>
    </source>
</reference>
<name>A2DZ91_TRIV3</name>
<protein>
    <submittedName>
        <fullName evidence="2">Uncharacterized protein</fullName>
    </submittedName>
</protein>
<gene>
    <name evidence="2" type="ORF">TVAG_486630</name>
</gene>
<evidence type="ECO:0000313" key="3">
    <source>
        <dbReference type="Proteomes" id="UP000001542"/>
    </source>
</evidence>
<keyword evidence="3" id="KW-1185">Reference proteome</keyword>
<dbReference type="KEGG" id="tva:75682490"/>
<dbReference type="AlphaFoldDB" id="A2DZ91"/>
<dbReference type="InParanoid" id="A2DZ91"/>
<keyword evidence="1" id="KW-1133">Transmembrane helix</keyword>
<dbReference type="RefSeq" id="XP_001326443.1">
    <property type="nucleotide sequence ID" value="XM_001326408.1"/>
</dbReference>